<comment type="caution">
    <text evidence="1">The sequence shown here is derived from an EMBL/GenBank/DDBJ whole genome shotgun (WGS) entry which is preliminary data.</text>
</comment>
<reference evidence="1 2" key="1">
    <citation type="submission" date="2017-06" db="EMBL/GenBank/DDBJ databases">
        <title>Draft Genome Sequence of Natranaerobius trueperi halophilic, alkalithermophilic bacteria from soda lakes.</title>
        <authorList>
            <person name="Zhao B."/>
        </authorList>
    </citation>
    <scope>NUCLEOTIDE SEQUENCE [LARGE SCALE GENOMIC DNA]</scope>
    <source>
        <strain evidence="1 2">DSM 18760</strain>
    </source>
</reference>
<accession>A0A226BYE4</accession>
<dbReference type="OrthoDB" id="1699164at2"/>
<dbReference type="SUPFAM" id="SSF54611">
    <property type="entry name" value="SecB-like"/>
    <property type="match status" value="1"/>
</dbReference>
<dbReference type="EMBL" id="NIQC01000020">
    <property type="protein sequence ID" value="OWZ83354.1"/>
    <property type="molecule type" value="Genomic_DNA"/>
</dbReference>
<evidence type="ECO:0000313" key="2">
    <source>
        <dbReference type="Proteomes" id="UP000214588"/>
    </source>
</evidence>
<dbReference type="Gene3D" id="3.10.420.10">
    <property type="entry name" value="SecB-like"/>
    <property type="match status" value="1"/>
</dbReference>
<keyword evidence="2" id="KW-1185">Reference proteome</keyword>
<dbReference type="InterPro" id="IPR035958">
    <property type="entry name" value="SecB-like_sf"/>
</dbReference>
<gene>
    <name evidence="1" type="ORF">CDO51_09040</name>
</gene>
<dbReference type="Proteomes" id="UP000214588">
    <property type="component" value="Unassembled WGS sequence"/>
</dbReference>
<protein>
    <submittedName>
        <fullName evidence="1">Uncharacterized protein</fullName>
    </submittedName>
</protein>
<dbReference type="AlphaFoldDB" id="A0A226BYE4"/>
<sequence length="58" mass="6721">MQKLDDKDKKWMLEENAVAILFPYLRALIITFTSNVNVPPLILLTTYVKNLAKKTNEI</sequence>
<proteinExistence type="predicted"/>
<name>A0A226BYE4_9FIRM</name>
<organism evidence="1 2">
    <name type="scientific">Natranaerobius trueperi</name>
    <dbReference type="NCBI Taxonomy" id="759412"/>
    <lineage>
        <taxon>Bacteria</taxon>
        <taxon>Bacillati</taxon>
        <taxon>Bacillota</taxon>
        <taxon>Clostridia</taxon>
        <taxon>Natranaerobiales</taxon>
        <taxon>Natranaerobiaceae</taxon>
        <taxon>Natranaerobius</taxon>
    </lineage>
</organism>
<evidence type="ECO:0000313" key="1">
    <source>
        <dbReference type="EMBL" id="OWZ83354.1"/>
    </source>
</evidence>